<feature type="region of interest" description="Disordered" evidence="4">
    <location>
        <begin position="530"/>
        <end position="564"/>
    </location>
</feature>
<dbReference type="EMBL" id="VCGU01000458">
    <property type="protein sequence ID" value="TRY63298.1"/>
    <property type="molecule type" value="Genomic_DNA"/>
</dbReference>
<reference evidence="7 8" key="1">
    <citation type="journal article" date="2018" name="Nat. Ecol. Evol.">
        <title>Genomic signatures of mitonuclear coevolution across populations of Tigriopus californicus.</title>
        <authorList>
            <person name="Barreto F.S."/>
            <person name="Watson E.T."/>
            <person name="Lima T.G."/>
            <person name="Willett C.S."/>
            <person name="Edmands S."/>
            <person name="Li W."/>
            <person name="Burton R.S."/>
        </authorList>
    </citation>
    <scope>NUCLEOTIDE SEQUENCE [LARGE SCALE GENOMIC DNA]</scope>
    <source>
        <strain evidence="7 8">San Diego</strain>
    </source>
</reference>
<comment type="subcellular location">
    <subcellularLocation>
        <location evidence="1">Cytoplasm</location>
    </subcellularLocation>
</comment>
<evidence type="ECO:0008006" key="9">
    <source>
        <dbReference type="Google" id="ProtNLM"/>
    </source>
</evidence>
<dbReference type="CDD" id="cd14279">
    <property type="entry name" value="CUE"/>
    <property type="match status" value="1"/>
</dbReference>
<feature type="region of interest" description="Disordered" evidence="4">
    <location>
        <begin position="224"/>
        <end position="250"/>
    </location>
</feature>
<dbReference type="PANTHER" id="PTHR14791">
    <property type="entry name" value="BOMB/KIRA PROTEINS"/>
    <property type="match status" value="1"/>
</dbReference>
<dbReference type="GO" id="GO:0016477">
    <property type="term" value="P:cell migration"/>
    <property type="evidence" value="ECO:0007669"/>
    <property type="project" value="TreeGrafter"/>
</dbReference>
<dbReference type="GO" id="GO:0060090">
    <property type="term" value="F:molecular adaptor activity"/>
    <property type="evidence" value="ECO:0007669"/>
    <property type="project" value="TreeGrafter"/>
</dbReference>
<evidence type="ECO:0000313" key="8">
    <source>
        <dbReference type="Proteomes" id="UP000318571"/>
    </source>
</evidence>
<evidence type="ECO:0000256" key="1">
    <source>
        <dbReference type="ARBA" id="ARBA00004496"/>
    </source>
</evidence>
<dbReference type="GO" id="GO:0005737">
    <property type="term" value="C:cytoplasm"/>
    <property type="evidence" value="ECO:0007669"/>
    <property type="project" value="UniProtKB-SubCell"/>
</dbReference>
<dbReference type="PROSITE" id="PS50020">
    <property type="entry name" value="WW_DOMAIN_2"/>
    <property type="match status" value="1"/>
</dbReference>
<dbReference type="CDD" id="cd00201">
    <property type="entry name" value="WW"/>
    <property type="match status" value="1"/>
</dbReference>
<dbReference type="STRING" id="6832.A0A553ND11"/>
<feature type="domain" description="CUE" evidence="6">
    <location>
        <begin position="415"/>
        <end position="458"/>
    </location>
</feature>
<feature type="region of interest" description="Disordered" evidence="4">
    <location>
        <begin position="67"/>
        <end position="142"/>
    </location>
</feature>
<comment type="caution">
    <text evidence="7">The sequence shown here is derived from an EMBL/GenBank/DDBJ whole genome shotgun (WGS) entry which is preliminary data.</text>
</comment>
<accession>A0A553ND11</accession>
<feature type="compositionally biased region" description="Gly residues" evidence="4">
    <location>
        <begin position="226"/>
        <end position="243"/>
    </location>
</feature>
<dbReference type="PANTHER" id="PTHR14791:SF29">
    <property type="entry name" value="PROTEIN KIBRA"/>
    <property type="match status" value="1"/>
</dbReference>
<dbReference type="PROSITE" id="PS51140">
    <property type="entry name" value="CUE"/>
    <property type="match status" value="1"/>
</dbReference>
<feature type="compositionally biased region" description="Basic and acidic residues" evidence="4">
    <location>
        <begin position="473"/>
        <end position="484"/>
    </location>
</feature>
<evidence type="ECO:0000256" key="3">
    <source>
        <dbReference type="ARBA" id="ARBA00022553"/>
    </source>
</evidence>
<evidence type="ECO:0000313" key="7">
    <source>
        <dbReference type="EMBL" id="TRY63298.1"/>
    </source>
</evidence>
<dbReference type="SUPFAM" id="SSF51045">
    <property type="entry name" value="WW domain"/>
    <property type="match status" value="1"/>
</dbReference>
<dbReference type="PROSITE" id="PS01159">
    <property type="entry name" value="WW_DOMAIN_1"/>
    <property type="match status" value="1"/>
</dbReference>
<sequence>MSSTKDEGPLPPGWDTKFDPRTGRYYFINHYTKSTSWEDPRVRYKQIGKSTSMSSTTASTIIATATTTSSTTATSKENQKTTSNVEKISSDVVRTMSPPSAAPTTNAETLPLQSYPLGTIPPSSGGAQSVPSIGSKGRSNSGDLTDQQLALAALHGHVHHAAAFLQDVSSRRNIGGASSPLIVGRTSQNTQLSHFVGTTSGGVGTGVQASPLPLQRLQLEESLNGTFGGGGGSASGGGGGGGSPMSQRSTFRRESHVLADISEVEDNSEQAFHTISSMFPTVDECHIRELLKKQVCASGAVVISALQVAKHPFITPGPSSVYTPPPTRHSTLPGAAQTILNNMTHTGSLPHYYNNSAMTPNLGHRDVTNSVSSSGYPTPRPGSAASGFDHSFSMGSPQIGQGGTLFRSFPRPHSSPKMKLRYLKSVFPTVEEYLLLDVLSNSDNNVQKGADRLVKMGYVKRDTPSAPRLHARRKEEERLAEKRTPLPKPPPIISDKEKEELRRKMKEKYEKKFDIPERILYMALETTRGTCTGDQADSGADTSSQLAKGPNPGLRRGPNDDLLL</sequence>
<feature type="region of interest" description="Disordered" evidence="4">
    <location>
        <begin position="361"/>
        <end position="412"/>
    </location>
</feature>
<dbReference type="InterPro" id="IPR051105">
    <property type="entry name" value="WWC/KIBRA_Hippo_Reg"/>
</dbReference>
<dbReference type="InterPro" id="IPR003892">
    <property type="entry name" value="CUE"/>
</dbReference>
<keyword evidence="8" id="KW-1185">Reference proteome</keyword>
<proteinExistence type="predicted"/>
<dbReference type="Gene3D" id="2.20.70.10">
    <property type="match status" value="1"/>
</dbReference>
<dbReference type="GO" id="GO:0043130">
    <property type="term" value="F:ubiquitin binding"/>
    <property type="evidence" value="ECO:0007669"/>
    <property type="project" value="InterPro"/>
</dbReference>
<dbReference type="GO" id="GO:0019900">
    <property type="term" value="F:kinase binding"/>
    <property type="evidence" value="ECO:0007669"/>
    <property type="project" value="TreeGrafter"/>
</dbReference>
<dbReference type="InterPro" id="IPR009060">
    <property type="entry name" value="UBA-like_sf"/>
</dbReference>
<dbReference type="AlphaFoldDB" id="A0A553ND11"/>
<dbReference type="GO" id="GO:0035330">
    <property type="term" value="P:regulation of hippo signaling"/>
    <property type="evidence" value="ECO:0007669"/>
    <property type="project" value="TreeGrafter"/>
</dbReference>
<evidence type="ECO:0000259" key="5">
    <source>
        <dbReference type="PROSITE" id="PS50020"/>
    </source>
</evidence>
<name>A0A553ND11_TIGCA</name>
<dbReference type="GO" id="GO:0046621">
    <property type="term" value="P:negative regulation of organ growth"/>
    <property type="evidence" value="ECO:0007669"/>
    <property type="project" value="TreeGrafter"/>
</dbReference>
<dbReference type="SUPFAM" id="SSF46934">
    <property type="entry name" value="UBA-like"/>
    <property type="match status" value="1"/>
</dbReference>
<dbReference type="SMART" id="SM00456">
    <property type="entry name" value="WW"/>
    <property type="match status" value="1"/>
</dbReference>
<evidence type="ECO:0000256" key="4">
    <source>
        <dbReference type="SAM" id="MobiDB-lite"/>
    </source>
</evidence>
<keyword evidence="3" id="KW-0597">Phosphoprotein</keyword>
<dbReference type="Proteomes" id="UP000318571">
    <property type="component" value="Chromosome 10"/>
</dbReference>
<evidence type="ECO:0000259" key="6">
    <source>
        <dbReference type="PROSITE" id="PS51140"/>
    </source>
</evidence>
<feature type="region of interest" description="Disordered" evidence="4">
    <location>
        <begin position="463"/>
        <end position="496"/>
    </location>
</feature>
<dbReference type="GO" id="GO:0006355">
    <property type="term" value="P:regulation of DNA-templated transcription"/>
    <property type="evidence" value="ECO:0007669"/>
    <property type="project" value="TreeGrafter"/>
</dbReference>
<gene>
    <name evidence="7" type="ORF">TCAL_00830</name>
</gene>
<feature type="compositionally biased region" description="Polar residues" evidence="4">
    <location>
        <begin position="121"/>
        <end position="142"/>
    </location>
</feature>
<evidence type="ECO:0000256" key="2">
    <source>
        <dbReference type="ARBA" id="ARBA00022490"/>
    </source>
</evidence>
<feature type="compositionally biased region" description="Polar residues" evidence="4">
    <location>
        <begin position="102"/>
        <end position="112"/>
    </location>
</feature>
<organism evidence="7 8">
    <name type="scientific">Tigriopus californicus</name>
    <name type="common">Marine copepod</name>
    <dbReference type="NCBI Taxonomy" id="6832"/>
    <lineage>
        <taxon>Eukaryota</taxon>
        <taxon>Metazoa</taxon>
        <taxon>Ecdysozoa</taxon>
        <taxon>Arthropoda</taxon>
        <taxon>Crustacea</taxon>
        <taxon>Multicrustacea</taxon>
        <taxon>Hexanauplia</taxon>
        <taxon>Copepoda</taxon>
        <taxon>Harpacticoida</taxon>
        <taxon>Harpacticidae</taxon>
        <taxon>Tigriopus</taxon>
    </lineage>
</organism>
<dbReference type="InterPro" id="IPR036020">
    <property type="entry name" value="WW_dom_sf"/>
</dbReference>
<feature type="domain" description="WW" evidence="5">
    <location>
        <begin position="8"/>
        <end position="42"/>
    </location>
</feature>
<protein>
    <recommendedName>
        <fullName evidence="9">WW domain-containing protein</fullName>
    </recommendedName>
</protein>
<dbReference type="InterPro" id="IPR001202">
    <property type="entry name" value="WW_dom"/>
</dbReference>
<dbReference type="Pfam" id="PF00397">
    <property type="entry name" value="WW"/>
    <property type="match status" value="1"/>
</dbReference>
<feature type="compositionally biased region" description="Polar residues" evidence="4">
    <location>
        <begin position="530"/>
        <end position="546"/>
    </location>
</feature>
<keyword evidence="2" id="KW-0963">Cytoplasm</keyword>